<dbReference type="Proteomes" id="UP000238642">
    <property type="component" value="Unassembled WGS sequence"/>
</dbReference>
<dbReference type="AlphaFoldDB" id="A0A2S9JRT7"/>
<dbReference type="InterPro" id="IPR011250">
    <property type="entry name" value="OMP/PagP_B-barrel"/>
</dbReference>
<sequence length="206" mass="23325">MKKFTIILVAFLSLVAIVKAQEFGFKKGDFLVEGTLSASVEEGGMENYDKRSTFGFQPQASYFLSDKLALGLYFGIGNGKFEESVDATERTIDHNYYSVGVFGRYYFLDLGTRFKTFTSLEGSFMEMKYNDDLFDRPNIEQYNVRGGIGAHFFITKNVAINYTFTNIVGFSSVKLDENSTTNSFSLSLNNFQNFFNSGSFSLSFRF</sequence>
<evidence type="ECO:0000313" key="1">
    <source>
        <dbReference type="EMBL" id="PRD56002.1"/>
    </source>
</evidence>
<dbReference type="EMBL" id="PVBS01000001">
    <property type="protein sequence ID" value="PRD56002.1"/>
    <property type="molecule type" value="Genomic_DNA"/>
</dbReference>
<reference evidence="1 2" key="1">
    <citation type="submission" date="2018-02" db="EMBL/GenBank/DDBJ databases">
        <title>The draft genome of Sphingobacterium gobiense H7.</title>
        <authorList>
            <person name="Li L."/>
            <person name="Liu L."/>
            <person name="Zhang X."/>
            <person name="Wang T."/>
            <person name="Liang L."/>
        </authorList>
    </citation>
    <scope>NUCLEOTIDE SEQUENCE [LARGE SCALE GENOMIC DNA]</scope>
    <source>
        <strain evidence="1 2">ACCC 05757</strain>
    </source>
</reference>
<comment type="caution">
    <text evidence="1">The sequence shown here is derived from an EMBL/GenBank/DDBJ whole genome shotgun (WGS) entry which is preliminary data.</text>
</comment>
<proteinExistence type="predicted"/>
<gene>
    <name evidence="1" type="ORF">C5749_01540</name>
</gene>
<dbReference type="SUPFAM" id="SSF56925">
    <property type="entry name" value="OMPA-like"/>
    <property type="match status" value="1"/>
</dbReference>
<dbReference type="Gene3D" id="2.40.160.20">
    <property type="match status" value="1"/>
</dbReference>
<protein>
    <submittedName>
        <fullName evidence="1">Uncharacterized protein</fullName>
    </submittedName>
</protein>
<dbReference type="OrthoDB" id="945117at2"/>
<name>A0A2S9JRT7_9SPHI</name>
<organism evidence="1 2">
    <name type="scientific">Sphingobacterium gobiense</name>
    <dbReference type="NCBI Taxonomy" id="1382456"/>
    <lineage>
        <taxon>Bacteria</taxon>
        <taxon>Pseudomonadati</taxon>
        <taxon>Bacteroidota</taxon>
        <taxon>Sphingobacteriia</taxon>
        <taxon>Sphingobacteriales</taxon>
        <taxon>Sphingobacteriaceae</taxon>
        <taxon>Sphingobacterium</taxon>
    </lineage>
</organism>
<evidence type="ECO:0000313" key="2">
    <source>
        <dbReference type="Proteomes" id="UP000238642"/>
    </source>
</evidence>
<accession>A0A2S9JRT7</accession>
<dbReference type="RefSeq" id="WP_105722386.1">
    <property type="nucleotide sequence ID" value="NZ_PVBS01000001.1"/>
</dbReference>
<keyword evidence="2" id="KW-1185">Reference proteome</keyword>